<reference evidence="17 18" key="1">
    <citation type="submission" date="2020-07" db="EMBL/GenBank/DDBJ databases">
        <title>Sequencing the genomes of 1000 actinobacteria strains.</title>
        <authorList>
            <person name="Klenk H.-P."/>
        </authorList>
    </citation>
    <scope>NUCLEOTIDE SEQUENCE [LARGE SCALE GENOMIC DNA]</scope>
    <source>
        <strain evidence="17 18">DSM 103164</strain>
    </source>
</reference>
<feature type="binding site" evidence="13">
    <location>
        <position position="686"/>
    </location>
    <ligand>
        <name>Zn(2+)</name>
        <dbReference type="ChEBI" id="CHEBI:29105"/>
    </ligand>
</feature>
<dbReference type="InterPro" id="IPR023033">
    <property type="entry name" value="Ala_tRNA_ligase_euk/bac"/>
</dbReference>
<comment type="catalytic activity">
    <reaction evidence="12 13">
        <text>tRNA(Ala) + L-alanine + ATP = L-alanyl-tRNA(Ala) + AMP + diphosphate</text>
        <dbReference type="Rhea" id="RHEA:12540"/>
        <dbReference type="Rhea" id="RHEA-COMP:9657"/>
        <dbReference type="Rhea" id="RHEA-COMP:9923"/>
        <dbReference type="ChEBI" id="CHEBI:30616"/>
        <dbReference type="ChEBI" id="CHEBI:33019"/>
        <dbReference type="ChEBI" id="CHEBI:57972"/>
        <dbReference type="ChEBI" id="CHEBI:78442"/>
        <dbReference type="ChEBI" id="CHEBI:78497"/>
        <dbReference type="ChEBI" id="CHEBI:456215"/>
        <dbReference type="EC" id="6.1.1.7"/>
    </reaction>
</comment>
<proteinExistence type="inferred from homology"/>
<dbReference type="SUPFAM" id="SSF55681">
    <property type="entry name" value="Class II aaRS and biotin synthetases"/>
    <property type="match status" value="1"/>
</dbReference>
<dbReference type="FunFam" id="3.10.310.40:FF:000001">
    <property type="entry name" value="Alanine--tRNA ligase"/>
    <property type="match status" value="1"/>
</dbReference>
<protein>
    <recommendedName>
        <fullName evidence="13">Alanine--tRNA ligase</fullName>
        <ecNumber evidence="13">6.1.1.7</ecNumber>
    </recommendedName>
    <alternativeName>
        <fullName evidence="13">Alanyl-tRNA synthetase</fullName>
        <shortName evidence="13">AlaRS</shortName>
    </alternativeName>
</protein>
<evidence type="ECO:0000256" key="11">
    <source>
        <dbReference type="ARBA" id="ARBA00024779"/>
    </source>
</evidence>
<dbReference type="GO" id="GO:0004813">
    <property type="term" value="F:alanine-tRNA ligase activity"/>
    <property type="evidence" value="ECO:0007669"/>
    <property type="project" value="UniProtKB-UniRule"/>
</dbReference>
<evidence type="ECO:0000256" key="2">
    <source>
        <dbReference type="ARBA" id="ARBA00022555"/>
    </source>
</evidence>
<dbReference type="PANTHER" id="PTHR11777:SF9">
    <property type="entry name" value="ALANINE--TRNA LIGASE, CYTOPLASMIC"/>
    <property type="match status" value="1"/>
</dbReference>
<evidence type="ECO:0000256" key="6">
    <source>
        <dbReference type="ARBA" id="ARBA00022833"/>
    </source>
</evidence>
<evidence type="ECO:0000256" key="13">
    <source>
        <dbReference type="HAMAP-Rule" id="MF_00036"/>
    </source>
</evidence>
<dbReference type="Gene3D" id="3.30.930.10">
    <property type="entry name" value="Bira Bifunctional Protein, Domain 2"/>
    <property type="match status" value="1"/>
</dbReference>
<evidence type="ECO:0000313" key="17">
    <source>
        <dbReference type="EMBL" id="NYI69568.1"/>
    </source>
</evidence>
<dbReference type="InterPro" id="IPR050058">
    <property type="entry name" value="Ala-tRNA_ligase"/>
</dbReference>
<feature type="coiled-coil region" evidence="14">
    <location>
        <begin position="748"/>
        <end position="775"/>
    </location>
</feature>
<keyword evidence="14" id="KW-0175">Coiled coil</keyword>
<gene>
    <name evidence="13" type="primary">alaS</name>
    <name evidence="17" type="ORF">GGQ54_000128</name>
</gene>
<keyword evidence="4 13" id="KW-0479">Metal-binding</keyword>
<dbReference type="InterPro" id="IPR018162">
    <property type="entry name" value="Ala-tRNA-ligase_IIc_anticod-bd"/>
</dbReference>
<dbReference type="GO" id="GO:0008270">
    <property type="term" value="F:zinc ion binding"/>
    <property type="evidence" value="ECO:0007669"/>
    <property type="project" value="UniProtKB-UniRule"/>
</dbReference>
<dbReference type="PANTHER" id="PTHR11777">
    <property type="entry name" value="ALANYL-TRNA SYNTHETASE"/>
    <property type="match status" value="1"/>
</dbReference>
<feature type="compositionally biased region" description="Gly residues" evidence="15">
    <location>
        <begin position="856"/>
        <end position="874"/>
    </location>
</feature>
<feature type="domain" description="Alanyl-transfer RNA synthetases family profile" evidence="16">
    <location>
        <begin position="1"/>
        <end position="725"/>
    </location>
</feature>
<dbReference type="Gene3D" id="2.40.30.130">
    <property type="match status" value="1"/>
</dbReference>
<dbReference type="HAMAP" id="MF_00036_B">
    <property type="entry name" value="Ala_tRNA_synth_B"/>
    <property type="match status" value="1"/>
</dbReference>
<keyword evidence="5 13" id="KW-0547">Nucleotide-binding</keyword>
<dbReference type="Gene3D" id="3.10.310.40">
    <property type="match status" value="1"/>
</dbReference>
<dbReference type="FunFam" id="3.30.980.10:FF:000004">
    <property type="entry name" value="Alanine--tRNA ligase, cytoplasmic"/>
    <property type="match status" value="1"/>
</dbReference>
<dbReference type="InterPro" id="IPR009000">
    <property type="entry name" value="Transl_B-barrel_sf"/>
</dbReference>
<organism evidence="17 18">
    <name type="scientific">Naumannella cuiyingiana</name>
    <dbReference type="NCBI Taxonomy" id="1347891"/>
    <lineage>
        <taxon>Bacteria</taxon>
        <taxon>Bacillati</taxon>
        <taxon>Actinomycetota</taxon>
        <taxon>Actinomycetes</taxon>
        <taxon>Propionibacteriales</taxon>
        <taxon>Propionibacteriaceae</taxon>
        <taxon>Naumannella</taxon>
    </lineage>
</organism>
<dbReference type="GO" id="GO:0005829">
    <property type="term" value="C:cytosol"/>
    <property type="evidence" value="ECO:0007669"/>
    <property type="project" value="TreeGrafter"/>
</dbReference>
<comment type="domain">
    <text evidence="13">Consists of three domains; the N-terminal catalytic domain, the editing domain and the C-terminal C-Ala domain. The editing domain removes incorrectly charged amino acids, while the C-Ala domain, along with tRNA(Ala), serves as a bridge to cooperatively bring together the editing and aminoacylation centers thus stimulating deacylation of misacylated tRNAs.</text>
</comment>
<accession>A0A7Z0D676</accession>
<feature type="region of interest" description="Disordered" evidence="15">
    <location>
        <begin position="855"/>
        <end position="879"/>
    </location>
</feature>
<keyword evidence="2 13" id="KW-0820">tRNA-binding</keyword>
<dbReference type="PRINTS" id="PR00980">
    <property type="entry name" value="TRNASYNTHALA"/>
</dbReference>
<sequence>MKTADIRRTFLDFFVRNGHELVPSSSLVYPDPTLLFVPAGMVPFKPYFTGEEKPLWDRATSAQKCVRTLDIDEVGKTTRHGTFFQMLGNFSFGDYFKADAIRYAFELITTPQGAGGLGFDPDQLWVTVLGPGHHPDYPDGDVKARKLWRKVGIPDERIQGRGLADNFWQMGVPGPGGPSSEIYIDRGPAYGPDGGPIVDEDRFLEIWNLVFMSEELSAVRSKSDFDIAHPLPSKNIDTGMGLERTAYLLQGVDNMYEIDEIFPVIERAAQLAGKTYGADREDDVRLRVVGDHVRSSLMLLTDGVRPGNEARGYVLRRLLRRSVRAMRLLGVDTAVLPELLPVSKDLMAQSWPEVEANWDGTSTAAYAEEGAFARTLTAGTQIFTGAAARTRAAGGDTLSGESAFQLHDTYGFPVDLTLEMAAEQGLKVDTEAFASLMAEQRDRAKADARARKGLATSTEAYRQLRADGETRFTGFTELGEETRIRGLIRDGAVVPAATAGEVVEVVLEETPFYAEAGGQDSDSGTIRADGADLTVLDVQRPVPGLIVHKVRLEAGELHPGQRVTAQVDADNRRGACMAHTSTHIIHAALREALGPTAVQAGSYNRPGYLRFDFRSNQPLSKDLRDQIEGRSAEAIGDDLPVSATEMSLDEAKALGAMAMFGEKYGERVRMVELGGAWSRELCGGTHVADTSQIGLLTLTGESSVGSGVRRVEALVGRDAFDRLAAERSLVLGLADTLRVQPDQLADRVSRMVTQLREAEKEIAALRAERARAAIGDHLAGAKDLGGVAFVGVRADAAGNDLRTLAQEVRDRLGERPGVVALIGGPDDKPGIVVAVNGPARDRGLNAGELVRVGASELGGKGGGKPDLAQGGGTDGSRADQALGAVERAVSGG</sequence>
<dbReference type="InterPro" id="IPR018165">
    <property type="entry name" value="Ala-tRNA-synth_IIc_core"/>
</dbReference>
<evidence type="ECO:0000256" key="7">
    <source>
        <dbReference type="ARBA" id="ARBA00022840"/>
    </source>
</evidence>
<dbReference type="CDD" id="cd00673">
    <property type="entry name" value="AlaRS_core"/>
    <property type="match status" value="1"/>
</dbReference>
<evidence type="ECO:0000256" key="5">
    <source>
        <dbReference type="ARBA" id="ARBA00022741"/>
    </source>
</evidence>
<dbReference type="InterPro" id="IPR045864">
    <property type="entry name" value="aa-tRNA-synth_II/BPL/LPL"/>
</dbReference>
<dbReference type="AlphaFoldDB" id="A0A7Z0D676"/>
<dbReference type="Pfam" id="PF01411">
    <property type="entry name" value="tRNA-synt_2c"/>
    <property type="match status" value="1"/>
</dbReference>
<dbReference type="SUPFAM" id="SSF55186">
    <property type="entry name" value="ThrRS/AlaRS common domain"/>
    <property type="match status" value="1"/>
</dbReference>
<dbReference type="EMBL" id="JACBZS010000001">
    <property type="protein sequence ID" value="NYI69568.1"/>
    <property type="molecule type" value="Genomic_DNA"/>
</dbReference>
<dbReference type="EC" id="6.1.1.7" evidence="13"/>
<feature type="binding site" evidence="13">
    <location>
        <position position="583"/>
    </location>
    <ligand>
        <name>Zn(2+)</name>
        <dbReference type="ChEBI" id="CHEBI:29105"/>
    </ligand>
</feature>
<dbReference type="Gene3D" id="3.30.980.10">
    <property type="entry name" value="Threonyl-trna Synthetase, Chain A, domain 2"/>
    <property type="match status" value="1"/>
</dbReference>
<keyword evidence="9 13" id="KW-0648">Protein biosynthesis</keyword>
<dbReference type="FunFam" id="3.30.54.20:FF:000001">
    <property type="entry name" value="Alanine--tRNA ligase"/>
    <property type="match status" value="1"/>
</dbReference>
<evidence type="ECO:0000256" key="1">
    <source>
        <dbReference type="ARBA" id="ARBA00008226"/>
    </source>
</evidence>
<evidence type="ECO:0000256" key="4">
    <source>
        <dbReference type="ARBA" id="ARBA00022723"/>
    </source>
</evidence>
<dbReference type="SMART" id="SM00863">
    <property type="entry name" value="tRNA_SAD"/>
    <property type="match status" value="1"/>
</dbReference>
<dbReference type="Pfam" id="PF07973">
    <property type="entry name" value="tRNA_SAD"/>
    <property type="match status" value="1"/>
</dbReference>
<dbReference type="GO" id="GO:0000049">
    <property type="term" value="F:tRNA binding"/>
    <property type="evidence" value="ECO:0007669"/>
    <property type="project" value="UniProtKB-KW"/>
</dbReference>
<dbReference type="Proteomes" id="UP000527616">
    <property type="component" value="Unassembled WGS sequence"/>
</dbReference>
<dbReference type="SUPFAM" id="SSF50447">
    <property type="entry name" value="Translation proteins"/>
    <property type="match status" value="1"/>
</dbReference>
<dbReference type="NCBIfam" id="TIGR00344">
    <property type="entry name" value="alaS"/>
    <property type="match status" value="1"/>
</dbReference>
<keyword evidence="6 13" id="KW-0862">Zinc</keyword>
<dbReference type="SUPFAM" id="SSF101353">
    <property type="entry name" value="Putative anticodon-binding domain of alanyl-tRNA synthetase (AlaRS)"/>
    <property type="match status" value="1"/>
</dbReference>
<dbReference type="GO" id="GO:0005524">
    <property type="term" value="F:ATP binding"/>
    <property type="evidence" value="ECO:0007669"/>
    <property type="project" value="UniProtKB-UniRule"/>
</dbReference>
<dbReference type="Gene3D" id="6.10.250.550">
    <property type="match status" value="1"/>
</dbReference>
<comment type="cofactor">
    <cofactor evidence="13">
        <name>Zn(2+)</name>
        <dbReference type="ChEBI" id="CHEBI:29105"/>
    </cofactor>
    <text evidence="13">Binds 1 zinc ion per subunit.</text>
</comment>
<dbReference type="InterPro" id="IPR012947">
    <property type="entry name" value="tRNA_SAD"/>
</dbReference>
<dbReference type="InterPro" id="IPR018164">
    <property type="entry name" value="Ala-tRNA-synth_IIc_N"/>
</dbReference>
<keyword evidence="18" id="KW-1185">Reference proteome</keyword>
<dbReference type="Pfam" id="PF02272">
    <property type="entry name" value="DHHA1"/>
    <property type="match status" value="1"/>
</dbReference>
<feature type="binding site" evidence="13">
    <location>
        <position position="579"/>
    </location>
    <ligand>
        <name>Zn(2+)</name>
        <dbReference type="ChEBI" id="CHEBI:29105"/>
    </ligand>
</feature>
<keyword evidence="13" id="KW-0963">Cytoplasm</keyword>
<dbReference type="PROSITE" id="PS50860">
    <property type="entry name" value="AA_TRNA_LIGASE_II_ALA"/>
    <property type="match status" value="1"/>
</dbReference>
<evidence type="ECO:0000256" key="9">
    <source>
        <dbReference type="ARBA" id="ARBA00022917"/>
    </source>
</evidence>
<dbReference type="RefSeq" id="WP_179443624.1">
    <property type="nucleotide sequence ID" value="NZ_JACBZS010000001.1"/>
</dbReference>
<evidence type="ECO:0000256" key="8">
    <source>
        <dbReference type="ARBA" id="ARBA00022884"/>
    </source>
</evidence>
<keyword evidence="7 13" id="KW-0067">ATP-binding</keyword>
<dbReference type="InterPro" id="IPR003156">
    <property type="entry name" value="DHHA1_dom"/>
</dbReference>
<dbReference type="InterPro" id="IPR002318">
    <property type="entry name" value="Ala-tRNA-lgiase_IIc"/>
</dbReference>
<dbReference type="GO" id="GO:0006419">
    <property type="term" value="P:alanyl-tRNA aminoacylation"/>
    <property type="evidence" value="ECO:0007669"/>
    <property type="project" value="UniProtKB-UniRule"/>
</dbReference>
<dbReference type="Gene3D" id="3.30.54.20">
    <property type="match status" value="1"/>
</dbReference>
<dbReference type="GO" id="GO:0002161">
    <property type="term" value="F:aminoacyl-tRNA deacylase activity"/>
    <property type="evidence" value="ECO:0007669"/>
    <property type="project" value="TreeGrafter"/>
</dbReference>
<evidence type="ECO:0000256" key="14">
    <source>
        <dbReference type="SAM" id="Coils"/>
    </source>
</evidence>
<keyword evidence="3 13" id="KW-0436">Ligase</keyword>
<name>A0A7Z0D676_9ACTN</name>
<comment type="function">
    <text evidence="11 13">Catalyzes the attachment of alanine to tRNA(Ala) in a two-step reaction: alanine is first activated by ATP to form Ala-AMP and then transferred to the acceptor end of tRNA(Ala). Also edits incorrectly charged Ser-tRNA(Ala) and Gly-tRNA(Ala) via its editing domain.</text>
</comment>
<keyword evidence="8 13" id="KW-0694">RNA-binding</keyword>
<comment type="similarity">
    <text evidence="1 13">Belongs to the class-II aminoacyl-tRNA synthetase family.</text>
</comment>
<evidence type="ECO:0000256" key="15">
    <source>
        <dbReference type="SAM" id="MobiDB-lite"/>
    </source>
</evidence>
<keyword evidence="10 13" id="KW-0030">Aminoacyl-tRNA synthetase</keyword>
<evidence type="ECO:0000256" key="3">
    <source>
        <dbReference type="ARBA" id="ARBA00022598"/>
    </source>
</evidence>
<feature type="binding site" evidence="13">
    <location>
        <position position="682"/>
    </location>
    <ligand>
        <name>Zn(2+)</name>
        <dbReference type="ChEBI" id="CHEBI:29105"/>
    </ligand>
</feature>
<evidence type="ECO:0000259" key="16">
    <source>
        <dbReference type="PROSITE" id="PS50860"/>
    </source>
</evidence>
<comment type="subcellular location">
    <subcellularLocation>
        <location evidence="13">Cytoplasm</location>
    </subcellularLocation>
</comment>
<dbReference type="InterPro" id="IPR018163">
    <property type="entry name" value="Thr/Ala-tRNA-synth_IIc_edit"/>
</dbReference>
<evidence type="ECO:0000256" key="10">
    <source>
        <dbReference type="ARBA" id="ARBA00023146"/>
    </source>
</evidence>
<evidence type="ECO:0000256" key="12">
    <source>
        <dbReference type="ARBA" id="ARBA00048300"/>
    </source>
</evidence>
<comment type="caution">
    <text evidence="17">The sequence shown here is derived from an EMBL/GenBank/DDBJ whole genome shotgun (WGS) entry which is preliminary data.</text>
</comment>
<evidence type="ECO:0000313" key="18">
    <source>
        <dbReference type="Proteomes" id="UP000527616"/>
    </source>
</evidence>